<dbReference type="AlphaFoldDB" id="A0A8D0HIF6"/>
<feature type="domain" description="GAIN-B" evidence="6">
    <location>
        <begin position="1"/>
        <end position="151"/>
    </location>
</feature>
<sequence length="169" mass="18199">HSIPAQLSEPSVSLAVFSLAGLLSYKGLEPILAEAAIEGEEWEQLQKEAAAAREPAHPGYKVLSQVASAFVGHEETENLSSPVTFLFSHSLSQQEPRLGRRMLCAFWEPHNGGGRWSTRGCRVLFSDASSTQCSCTHLTSFAVLMAFYELEVSLGPGFSLGSGEESGLL</sequence>
<dbReference type="InterPro" id="IPR046338">
    <property type="entry name" value="GAIN_dom_sf"/>
</dbReference>
<keyword evidence="3" id="KW-1133">Transmembrane helix</keyword>
<keyword evidence="5" id="KW-1015">Disulfide bond</keyword>
<protein>
    <recommendedName>
        <fullName evidence="6">GAIN-B domain-containing protein</fullName>
    </recommendedName>
</protein>
<dbReference type="InterPro" id="IPR057244">
    <property type="entry name" value="GAIN_B"/>
</dbReference>
<evidence type="ECO:0000313" key="8">
    <source>
        <dbReference type="Proteomes" id="UP000694392"/>
    </source>
</evidence>
<dbReference type="PANTHER" id="PTHR12011:SF348">
    <property type="entry name" value="ADHESION G PROTEIN-COUPLED RECEPTOR E5"/>
    <property type="match status" value="1"/>
</dbReference>
<dbReference type="Ensembl" id="ENSSPUT00000021574.1">
    <property type="protein sequence ID" value="ENSSPUP00000020260.1"/>
    <property type="gene ID" value="ENSSPUG00000015545.1"/>
</dbReference>
<dbReference type="Proteomes" id="UP000694392">
    <property type="component" value="Unplaced"/>
</dbReference>
<keyword evidence="2" id="KW-0812">Transmembrane</keyword>
<accession>A0A8D0HIF6</accession>
<reference evidence="7" key="2">
    <citation type="submission" date="2025-09" db="UniProtKB">
        <authorList>
            <consortium name="Ensembl"/>
        </authorList>
    </citation>
    <scope>IDENTIFICATION</scope>
</reference>
<dbReference type="GO" id="GO:0004930">
    <property type="term" value="F:G protein-coupled receptor activity"/>
    <property type="evidence" value="ECO:0007669"/>
    <property type="project" value="TreeGrafter"/>
</dbReference>
<evidence type="ECO:0000256" key="3">
    <source>
        <dbReference type="ARBA" id="ARBA00022989"/>
    </source>
</evidence>
<evidence type="ECO:0000256" key="5">
    <source>
        <dbReference type="ARBA" id="ARBA00023157"/>
    </source>
</evidence>
<reference evidence="7" key="1">
    <citation type="submission" date="2025-08" db="UniProtKB">
        <authorList>
            <consortium name="Ensembl"/>
        </authorList>
    </citation>
    <scope>IDENTIFICATION</scope>
</reference>
<name>A0A8D0HIF6_SPHPU</name>
<dbReference type="Pfam" id="PF01825">
    <property type="entry name" value="GPS"/>
    <property type="match status" value="1"/>
</dbReference>
<evidence type="ECO:0000256" key="4">
    <source>
        <dbReference type="ARBA" id="ARBA00023136"/>
    </source>
</evidence>
<dbReference type="OMA" id="SAFVGHE"/>
<dbReference type="PROSITE" id="PS50221">
    <property type="entry name" value="GAIN_B"/>
    <property type="match status" value="1"/>
</dbReference>
<dbReference type="GeneTree" id="ENSGT00940000160578"/>
<dbReference type="GO" id="GO:0005886">
    <property type="term" value="C:plasma membrane"/>
    <property type="evidence" value="ECO:0007669"/>
    <property type="project" value="TreeGrafter"/>
</dbReference>
<evidence type="ECO:0000256" key="1">
    <source>
        <dbReference type="ARBA" id="ARBA00004370"/>
    </source>
</evidence>
<dbReference type="GO" id="GO:0007189">
    <property type="term" value="P:adenylate cyclase-activating G protein-coupled receptor signaling pathway"/>
    <property type="evidence" value="ECO:0007669"/>
    <property type="project" value="TreeGrafter"/>
</dbReference>
<comment type="subcellular location">
    <subcellularLocation>
        <location evidence="1">Membrane</location>
    </subcellularLocation>
</comment>
<evidence type="ECO:0000259" key="6">
    <source>
        <dbReference type="PROSITE" id="PS50221"/>
    </source>
</evidence>
<dbReference type="PANTHER" id="PTHR12011">
    <property type="entry name" value="ADHESION G-PROTEIN COUPLED RECEPTOR"/>
    <property type="match status" value="1"/>
</dbReference>
<dbReference type="Gene3D" id="2.60.220.50">
    <property type="match status" value="1"/>
</dbReference>
<proteinExistence type="predicted"/>
<dbReference type="InterPro" id="IPR000203">
    <property type="entry name" value="GPS"/>
</dbReference>
<evidence type="ECO:0000313" key="7">
    <source>
        <dbReference type="Ensembl" id="ENSSPUP00000020260.1"/>
    </source>
</evidence>
<evidence type="ECO:0000256" key="2">
    <source>
        <dbReference type="ARBA" id="ARBA00022692"/>
    </source>
</evidence>
<keyword evidence="8" id="KW-1185">Reference proteome</keyword>
<organism evidence="7 8">
    <name type="scientific">Sphenodon punctatus</name>
    <name type="common">Tuatara</name>
    <name type="synonym">Hatteria punctata</name>
    <dbReference type="NCBI Taxonomy" id="8508"/>
    <lineage>
        <taxon>Eukaryota</taxon>
        <taxon>Metazoa</taxon>
        <taxon>Chordata</taxon>
        <taxon>Craniata</taxon>
        <taxon>Vertebrata</taxon>
        <taxon>Euteleostomi</taxon>
        <taxon>Lepidosauria</taxon>
        <taxon>Sphenodontia</taxon>
        <taxon>Sphenodontidae</taxon>
        <taxon>Sphenodon</taxon>
    </lineage>
</organism>
<dbReference type="SMART" id="SM00303">
    <property type="entry name" value="GPS"/>
    <property type="match status" value="1"/>
</dbReference>
<keyword evidence="4" id="KW-0472">Membrane</keyword>